<dbReference type="EMBL" id="CADCTU010000122">
    <property type="protein sequence ID" value="CAA9297266.1"/>
    <property type="molecule type" value="Genomic_DNA"/>
</dbReference>
<feature type="compositionally biased region" description="Basic residues" evidence="1">
    <location>
        <begin position="42"/>
        <end position="52"/>
    </location>
</feature>
<proteinExistence type="predicted"/>
<feature type="non-terminal residue" evidence="2">
    <location>
        <position position="1"/>
    </location>
</feature>
<feature type="region of interest" description="Disordered" evidence="1">
    <location>
        <begin position="189"/>
        <end position="240"/>
    </location>
</feature>
<feature type="compositionally biased region" description="Low complexity" evidence="1">
    <location>
        <begin position="30"/>
        <end position="41"/>
    </location>
</feature>
<reference evidence="2" key="1">
    <citation type="submission" date="2020-02" db="EMBL/GenBank/DDBJ databases">
        <authorList>
            <person name="Meier V. D."/>
        </authorList>
    </citation>
    <scope>NUCLEOTIDE SEQUENCE</scope>
    <source>
        <strain evidence="2">AVDCRST_MAG11</strain>
    </source>
</reference>
<protein>
    <submittedName>
        <fullName evidence="2">Uncharacterized protein</fullName>
    </submittedName>
</protein>
<feature type="compositionally biased region" description="Basic and acidic residues" evidence="1">
    <location>
        <begin position="98"/>
        <end position="160"/>
    </location>
</feature>
<accession>A0A6J4K869</accession>
<gene>
    <name evidence="2" type="ORF">AVDCRST_MAG11-576</name>
</gene>
<sequence length="240" mass="26785">RHAHRRRRLRPRLGEGVGGAVLRRDPARPADPGAPRGAPRGARARHLPRARGPRAAAAGLHRLALGEGVPRRRRHARRARLRAGRRQELAPVQAARLRRAERPGRERGTGREPTRRDVRRHDHAQARADARGDGARARRGGRDARRAGDHAARAGAREEQLPRVVHRPPRERGLEGRPAQLLQLLHREPRLRAAGRRALRPRDRRRRAARGARVPRRAQGGAHRGARGEEGDDGLGGERL</sequence>
<feature type="region of interest" description="Disordered" evidence="1">
    <location>
        <begin position="1"/>
        <end position="160"/>
    </location>
</feature>
<feature type="compositionally biased region" description="Basic residues" evidence="1">
    <location>
        <begin position="193"/>
        <end position="216"/>
    </location>
</feature>
<feature type="compositionally biased region" description="Acidic residues" evidence="1">
    <location>
        <begin position="230"/>
        <end position="240"/>
    </location>
</feature>
<feature type="compositionally biased region" description="Basic residues" evidence="1">
    <location>
        <begin position="71"/>
        <end position="84"/>
    </location>
</feature>
<organism evidence="2">
    <name type="scientific">uncultured Gemmatimonadaceae bacterium</name>
    <dbReference type="NCBI Taxonomy" id="246130"/>
    <lineage>
        <taxon>Bacteria</taxon>
        <taxon>Pseudomonadati</taxon>
        <taxon>Gemmatimonadota</taxon>
        <taxon>Gemmatimonadia</taxon>
        <taxon>Gemmatimonadales</taxon>
        <taxon>Gemmatimonadaceae</taxon>
        <taxon>environmental samples</taxon>
    </lineage>
</organism>
<name>A0A6J4K869_9BACT</name>
<dbReference type="AlphaFoldDB" id="A0A6J4K869"/>
<evidence type="ECO:0000313" key="2">
    <source>
        <dbReference type="EMBL" id="CAA9297266.1"/>
    </source>
</evidence>
<evidence type="ECO:0000256" key="1">
    <source>
        <dbReference type="SAM" id="MobiDB-lite"/>
    </source>
</evidence>
<feature type="non-terminal residue" evidence="2">
    <location>
        <position position="240"/>
    </location>
</feature>
<feature type="compositionally biased region" description="Basic residues" evidence="1">
    <location>
        <begin position="1"/>
        <end position="11"/>
    </location>
</feature>
<feature type="compositionally biased region" description="Low complexity" evidence="1">
    <location>
        <begin position="53"/>
        <end position="66"/>
    </location>
</feature>